<proteinExistence type="predicted"/>
<keyword evidence="1" id="KW-0472">Membrane</keyword>
<keyword evidence="1" id="KW-1133">Transmembrane helix</keyword>
<accession>A0A644XF38</accession>
<gene>
    <name evidence="2" type="ORF">SDC9_60743</name>
</gene>
<keyword evidence="1" id="KW-0812">Transmembrane</keyword>
<protein>
    <submittedName>
        <fullName evidence="2">Uncharacterized protein</fullName>
    </submittedName>
</protein>
<dbReference type="AlphaFoldDB" id="A0A644XF38"/>
<evidence type="ECO:0000313" key="2">
    <source>
        <dbReference type="EMBL" id="MPM14381.1"/>
    </source>
</evidence>
<organism evidence="2">
    <name type="scientific">bioreactor metagenome</name>
    <dbReference type="NCBI Taxonomy" id="1076179"/>
    <lineage>
        <taxon>unclassified sequences</taxon>
        <taxon>metagenomes</taxon>
        <taxon>ecological metagenomes</taxon>
    </lineage>
</organism>
<feature type="transmembrane region" description="Helical" evidence="1">
    <location>
        <begin position="116"/>
        <end position="135"/>
    </location>
</feature>
<comment type="caution">
    <text evidence="2">The sequence shown here is derived from an EMBL/GenBank/DDBJ whole genome shotgun (WGS) entry which is preliminary data.</text>
</comment>
<feature type="transmembrane region" description="Helical" evidence="1">
    <location>
        <begin position="86"/>
        <end position="110"/>
    </location>
</feature>
<reference evidence="2" key="1">
    <citation type="submission" date="2019-08" db="EMBL/GenBank/DDBJ databases">
        <authorList>
            <person name="Kucharzyk K."/>
            <person name="Murdoch R.W."/>
            <person name="Higgins S."/>
            <person name="Loffler F."/>
        </authorList>
    </citation>
    <scope>NUCLEOTIDE SEQUENCE</scope>
</reference>
<feature type="transmembrane region" description="Helical" evidence="1">
    <location>
        <begin position="52"/>
        <end position="74"/>
    </location>
</feature>
<feature type="transmembrane region" description="Helical" evidence="1">
    <location>
        <begin position="21"/>
        <end position="40"/>
    </location>
</feature>
<dbReference type="EMBL" id="VSSQ01002268">
    <property type="protein sequence ID" value="MPM14381.1"/>
    <property type="molecule type" value="Genomic_DNA"/>
</dbReference>
<evidence type="ECO:0000256" key="1">
    <source>
        <dbReference type="SAM" id="Phobius"/>
    </source>
</evidence>
<name>A0A644XF38_9ZZZZ</name>
<sequence length="153" mass="18127">MNFAEFNRWLSYRPVSMRWAKFVLFVFIPLNAFWCLVNIIKVFSYQELYSQARTLCLVLVCSYFIFMIFTLIVFKKAKGIKISSYKWIIAYHIVLLAFGILITALIRFIYLKLSVAYFGSSLGTTIFAIIGIIYFKKRRFLYEDNIETLQNKN</sequence>